<dbReference type="InterPro" id="IPR016161">
    <property type="entry name" value="Ald_DH/histidinol_DH"/>
</dbReference>
<feature type="active site" evidence="3">
    <location>
        <position position="229"/>
    </location>
</feature>
<comment type="similarity">
    <text evidence="1 4">Belongs to the aldehyde dehydrogenase family.</text>
</comment>
<keyword evidence="7" id="KW-1185">Reference proteome</keyword>
<reference evidence="6 7" key="1">
    <citation type="submission" date="2019-02" db="EMBL/GenBank/DDBJ databases">
        <authorList>
            <person name="Li S.-H."/>
        </authorList>
    </citation>
    <scope>NUCLEOTIDE SEQUENCE [LARGE SCALE GENOMIC DNA]</scope>
    <source>
        <strain evidence="6 7">IMCC14385</strain>
    </source>
</reference>
<evidence type="ECO:0000256" key="4">
    <source>
        <dbReference type="RuleBase" id="RU003345"/>
    </source>
</evidence>
<feature type="domain" description="Aldehyde dehydrogenase" evidence="5">
    <location>
        <begin position="3"/>
        <end position="454"/>
    </location>
</feature>
<dbReference type="GO" id="GO:0016620">
    <property type="term" value="F:oxidoreductase activity, acting on the aldehyde or oxo group of donors, NAD or NADP as acceptor"/>
    <property type="evidence" value="ECO:0007669"/>
    <property type="project" value="InterPro"/>
</dbReference>
<dbReference type="Proteomes" id="UP000326287">
    <property type="component" value="Chromosome"/>
</dbReference>
<evidence type="ECO:0000313" key="7">
    <source>
        <dbReference type="Proteomes" id="UP000326287"/>
    </source>
</evidence>
<name>A0A5P9NJ16_9GAMM</name>
<dbReference type="PROSITE" id="PS00687">
    <property type="entry name" value="ALDEHYDE_DEHYDR_GLU"/>
    <property type="match status" value="1"/>
</dbReference>
<evidence type="ECO:0000256" key="3">
    <source>
        <dbReference type="PROSITE-ProRule" id="PRU10007"/>
    </source>
</evidence>
<proteinExistence type="inferred from homology"/>
<dbReference type="PANTHER" id="PTHR42804:SF1">
    <property type="entry name" value="ALDEHYDE DEHYDROGENASE-RELATED"/>
    <property type="match status" value="1"/>
</dbReference>
<sequence length="474" mass="49991">MNKIDARNPRTGALDYQFTATSADEVSAIAARLALGQASWAADLDSRLAALEAWAVSMETHREELFAAVTADTGRRSVSALEVDGMVRRIRYWIEQAPALLAPPPEARSGNAANVGYLLQGVPVGLVGVISPWNFPLTLSLVDAIPALAAGCAVLLKPSEITSRFAPVLQKTIDAVPELAAVFHVVVGAGETGGAVVDNVDMLCFTGSVGTGRKVAVRCAENFIPTCLELGGKDPAIVLADADLDIAADAILRSAAGSNGQACMSLERVFVHASVCDSFVAKICERAQALQFNGPDIHSGQLPPYIFGLQADKVAAQLQDALDKGAVMHCGGMPEDVGGGAWQRPTVLTNISTDMLLMHEETFGPLIPILPFDSDEQAVAMANDSQFGLSGSVFGNEDHAITVASQLQVGAVGINDASMTALIHDVEKQSFKHSGMGPSRMGDQGLLRFLKTRAIMIQRDKPATMAVFDESLMP</sequence>
<evidence type="ECO:0000259" key="5">
    <source>
        <dbReference type="Pfam" id="PF00171"/>
    </source>
</evidence>
<dbReference type="InterPro" id="IPR016163">
    <property type="entry name" value="Ald_DH_C"/>
</dbReference>
<dbReference type="SUPFAM" id="SSF53720">
    <property type="entry name" value="ALDH-like"/>
    <property type="match status" value="1"/>
</dbReference>
<dbReference type="KEGG" id="halc:EY643_07770"/>
<organism evidence="6 7">
    <name type="scientific">Halioglobus maricola</name>
    <dbReference type="NCBI Taxonomy" id="2601894"/>
    <lineage>
        <taxon>Bacteria</taxon>
        <taxon>Pseudomonadati</taxon>
        <taxon>Pseudomonadota</taxon>
        <taxon>Gammaproteobacteria</taxon>
        <taxon>Cellvibrionales</taxon>
        <taxon>Halieaceae</taxon>
        <taxon>Halioglobus</taxon>
    </lineage>
</organism>
<dbReference type="OrthoDB" id="5887723at2"/>
<dbReference type="InterPro" id="IPR016162">
    <property type="entry name" value="Ald_DH_N"/>
</dbReference>
<protein>
    <submittedName>
        <fullName evidence="6">Aldehyde dehydrogenase family protein</fullName>
    </submittedName>
</protein>
<dbReference type="InterPro" id="IPR029510">
    <property type="entry name" value="Ald_DH_CS_GLU"/>
</dbReference>
<dbReference type="Gene3D" id="3.40.605.10">
    <property type="entry name" value="Aldehyde Dehydrogenase, Chain A, domain 1"/>
    <property type="match status" value="1"/>
</dbReference>
<evidence type="ECO:0000313" key="6">
    <source>
        <dbReference type="EMBL" id="QFU75555.1"/>
    </source>
</evidence>
<dbReference type="RefSeq" id="WP_152661662.1">
    <property type="nucleotide sequence ID" value="NZ_CP036422.1"/>
</dbReference>
<evidence type="ECO:0000256" key="1">
    <source>
        <dbReference type="ARBA" id="ARBA00009986"/>
    </source>
</evidence>
<keyword evidence="2 4" id="KW-0560">Oxidoreductase</keyword>
<gene>
    <name evidence="6" type="ORF">EY643_07770</name>
</gene>
<dbReference type="AlphaFoldDB" id="A0A5P9NJ16"/>
<dbReference type="Pfam" id="PF00171">
    <property type="entry name" value="Aldedh"/>
    <property type="match status" value="1"/>
</dbReference>
<dbReference type="PANTHER" id="PTHR42804">
    <property type="entry name" value="ALDEHYDE DEHYDROGENASE"/>
    <property type="match status" value="1"/>
</dbReference>
<dbReference type="InterPro" id="IPR015590">
    <property type="entry name" value="Aldehyde_DH_dom"/>
</dbReference>
<dbReference type="Gene3D" id="3.40.309.10">
    <property type="entry name" value="Aldehyde Dehydrogenase, Chain A, domain 2"/>
    <property type="match status" value="1"/>
</dbReference>
<dbReference type="EMBL" id="CP036422">
    <property type="protein sequence ID" value="QFU75555.1"/>
    <property type="molecule type" value="Genomic_DNA"/>
</dbReference>
<accession>A0A5P9NJ16</accession>
<evidence type="ECO:0000256" key="2">
    <source>
        <dbReference type="ARBA" id="ARBA00023002"/>
    </source>
</evidence>